<dbReference type="InterPro" id="IPR001254">
    <property type="entry name" value="Trypsin_dom"/>
</dbReference>
<dbReference type="PROSITE" id="PS50287">
    <property type="entry name" value="SRCR_2"/>
    <property type="match status" value="1"/>
</dbReference>
<comment type="caution">
    <text evidence="5">The sequence shown here is derived from an EMBL/GenBank/DDBJ whole genome shotgun (WGS) entry which is preliminary data.</text>
</comment>
<comment type="caution">
    <text evidence="2">Lacks conserved residue(s) required for the propagation of feature annotation.</text>
</comment>
<dbReference type="InterPro" id="IPR043504">
    <property type="entry name" value="Peptidase_S1_PA_chymotrypsin"/>
</dbReference>
<dbReference type="SUPFAM" id="SSF56487">
    <property type="entry name" value="SRCR-like"/>
    <property type="match status" value="1"/>
</dbReference>
<keyword evidence="1 2" id="KW-1015">Disulfide bond</keyword>
<dbReference type="Pfam" id="PF00089">
    <property type="entry name" value="Trypsin"/>
    <property type="match status" value="1"/>
</dbReference>
<reference evidence="5" key="1">
    <citation type="submission" date="2021-01" db="EMBL/GenBank/DDBJ databases">
        <title>A chromosome-scale assembly of European eel, Anguilla anguilla.</title>
        <authorList>
            <person name="Henkel C."/>
            <person name="Jong-Raadsen S.A."/>
            <person name="Dufour S."/>
            <person name="Weltzien F.-A."/>
            <person name="Palstra A.P."/>
            <person name="Pelster B."/>
            <person name="Spaink H.P."/>
            <person name="Van Den Thillart G.E."/>
            <person name="Jansen H."/>
            <person name="Zahm M."/>
            <person name="Klopp C."/>
            <person name="Cedric C."/>
            <person name="Louis A."/>
            <person name="Berthelot C."/>
            <person name="Parey E."/>
            <person name="Roest Crollius H."/>
            <person name="Montfort J."/>
            <person name="Robinson-Rechavi M."/>
            <person name="Bucao C."/>
            <person name="Bouchez O."/>
            <person name="Gislard M."/>
            <person name="Lluch J."/>
            <person name="Milhes M."/>
            <person name="Lampietro C."/>
            <person name="Lopez Roques C."/>
            <person name="Donnadieu C."/>
            <person name="Braasch I."/>
            <person name="Desvignes T."/>
            <person name="Postlethwait J."/>
            <person name="Bobe J."/>
            <person name="Guiguen Y."/>
            <person name="Dirks R."/>
        </authorList>
    </citation>
    <scope>NUCLEOTIDE SEQUENCE</scope>
    <source>
        <strain evidence="5">Tag_6206</strain>
        <tissue evidence="5">Liver</tissue>
    </source>
</reference>
<dbReference type="GO" id="GO:0006508">
    <property type="term" value="P:proteolysis"/>
    <property type="evidence" value="ECO:0007669"/>
    <property type="project" value="InterPro"/>
</dbReference>
<gene>
    <name evidence="5" type="ORF">ANANG_G00110720</name>
</gene>
<keyword evidence="6" id="KW-1185">Reference proteome</keyword>
<dbReference type="PANTHER" id="PTHR24252">
    <property type="entry name" value="ACROSIN-RELATED"/>
    <property type="match status" value="1"/>
</dbReference>
<evidence type="ECO:0000259" key="3">
    <source>
        <dbReference type="PROSITE" id="PS50240"/>
    </source>
</evidence>
<evidence type="ECO:0000259" key="4">
    <source>
        <dbReference type="PROSITE" id="PS50287"/>
    </source>
</evidence>
<dbReference type="GO" id="GO:0016020">
    <property type="term" value="C:membrane"/>
    <property type="evidence" value="ECO:0007669"/>
    <property type="project" value="InterPro"/>
</dbReference>
<dbReference type="SUPFAM" id="SSF50494">
    <property type="entry name" value="Trypsin-like serine proteases"/>
    <property type="match status" value="1"/>
</dbReference>
<proteinExistence type="predicted"/>
<name>A0A9D3RZZ4_ANGAN</name>
<dbReference type="PANTHER" id="PTHR24252:SF7">
    <property type="entry name" value="HYALIN"/>
    <property type="match status" value="1"/>
</dbReference>
<dbReference type="InterPro" id="IPR036772">
    <property type="entry name" value="SRCR-like_dom_sf"/>
</dbReference>
<dbReference type="SMART" id="SM00202">
    <property type="entry name" value="SR"/>
    <property type="match status" value="1"/>
</dbReference>
<dbReference type="PROSITE" id="PS50240">
    <property type="entry name" value="TRYPSIN_DOM"/>
    <property type="match status" value="1"/>
</dbReference>
<evidence type="ECO:0000313" key="6">
    <source>
        <dbReference type="Proteomes" id="UP001044222"/>
    </source>
</evidence>
<dbReference type="InterPro" id="IPR009003">
    <property type="entry name" value="Peptidase_S1_PA"/>
</dbReference>
<dbReference type="Pfam" id="PF00530">
    <property type="entry name" value="SRCR"/>
    <property type="match status" value="1"/>
</dbReference>
<dbReference type="Proteomes" id="UP001044222">
    <property type="component" value="Unassembled WGS sequence"/>
</dbReference>
<evidence type="ECO:0000256" key="2">
    <source>
        <dbReference type="PROSITE-ProRule" id="PRU00196"/>
    </source>
</evidence>
<organism evidence="5 6">
    <name type="scientific">Anguilla anguilla</name>
    <name type="common">European freshwater eel</name>
    <name type="synonym">Muraena anguilla</name>
    <dbReference type="NCBI Taxonomy" id="7936"/>
    <lineage>
        <taxon>Eukaryota</taxon>
        <taxon>Metazoa</taxon>
        <taxon>Chordata</taxon>
        <taxon>Craniata</taxon>
        <taxon>Vertebrata</taxon>
        <taxon>Euteleostomi</taxon>
        <taxon>Actinopterygii</taxon>
        <taxon>Neopterygii</taxon>
        <taxon>Teleostei</taxon>
        <taxon>Anguilliformes</taxon>
        <taxon>Anguillidae</taxon>
        <taxon>Anguilla</taxon>
    </lineage>
</organism>
<dbReference type="AlphaFoldDB" id="A0A9D3RZZ4"/>
<feature type="domain" description="SRCR" evidence="4">
    <location>
        <begin position="1"/>
        <end position="61"/>
    </location>
</feature>
<accession>A0A9D3RZZ4</accession>
<dbReference type="PRINTS" id="PR00258">
    <property type="entry name" value="SPERACTRCPTR"/>
</dbReference>
<evidence type="ECO:0000313" key="5">
    <source>
        <dbReference type="EMBL" id="KAG5849463.1"/>
    </source>
</evidence>
<feature type="disulfide bond" evidence="2">
    <location>
        <begin position="30"/>
        <end position="40"/>
    </location>
</feature>
<feature type="domain" description="Peptidase S1" evidence="3">
    <location>
        <begin position="85"/>
        <end position="134"/>
    </location>
</feature>
<dbReference type="InterPro" id="IPR001190">
    <property type="entry name" value="SRCR"/>
</dbReference>
<dbReference type="Gene3D" id="2.40.10.10">
    <property type="entry name" value="Trypsin-like serine proteases"/>
    <property type="match status" value="1"/>
</dbReference>
<dbReference type="Gene3D" id="3.10.250.10">
    <property type="entry name" value="SRCR-like domain"/>
    <property type="match status" value="1"/>
</dbReference>
<evidence type="ECO:0008006" key="7">
    <source>
        <dbReference type="Google" id="ProtNLM"/>
    </source>
</evidence>
<protein>
    <recommendedName>
        <fullName evidence="7">SRCR domain-containing protein</fullName>
    </recommendedName>
</protein>
<evidence type="ECO:0000256" key="1">
    <source>
        <dbReference type="ARBA" id="ARBA00023157"/>
    </source>
</evidence>
<dbReference type="GO" id="GO:0004252">
    <property type="term" value="F:serine-type endopeptidase activity"/>
    <property type="evidence" value="ECO:0007669"/>
    <property type="project" value="InterPro"/>
</dbReference>
<sequence length="134" mass="14314">MACVSPRAVQGPMAYFGEGEGPIHADNVKCAGGERSLADCIKQPVGTHNCRHSEDAGVICTGQQDADPVASLCGLRLTHTRQKRIIGGENSLRGGWPWQAAIRLRVSQGEGRLVCGATLISSCWILTSAHCFKR</sequence>
<dbReference type="EMBL" id="JAFIRN010000005">
    <property type="protein sequence ID" value="KAG5849463.1"/>
    <property type="molecule type" value="Genomic_DNA"/>
</dbReference>